<dbReference type="EMBL" id="BQXS01005784">
    <property type="protein sequence ID" value="GKT14760.1"/>
    <property type="molecule type" value="Genomic_DNA"/>
</dbReference>
<keyword evidence="2" id="KW-1185">Reference proteome</keyword>
<feature type="non-terminal residue" evidence="1">
    <location>
        <position position="109"/>
    </location>
</feature>
<dbReference type="Gene3D" id="1.10.150.870">
    <property type="match status" value="1"/>
</dbReference>
<dbReference type="InterPro" id="IPR004805">
    <property type="entry name" value="DnaE2/DnaE/PolC"/>
</dbReference>
<name>A0ABQ5JX77_9EUKA</name>
<evidence type="ECO:0000313" key="1">
    <source>
        <dbReference type="EMBL" id="GKT14760.1"/>
    </source>
</evidence>
<dbReference type="Proteomes" id="UP001057375">
    <property type="component" value="Unassembled WGS sequence"/>
</dbReference>
<organism evidence="1 2">
    <name type="scientific">Aduncisulcus paluster</name>
    <dbReference type="NCBI Taxonomy" id="2918883"/>
    <lineage>
        <taxon>Eukaryota</taxon>
        <taxon>Metamonada</taxon>
        <taxon>Carpediemonas-like organisms</taxon>
        <taxon>Aduncisulcus</taxon>
    </lineage>
</organism>
<accession>A0ABQ5JX77</accession>
<reference evidence="1" key="1">
    <citation type="submission" date="2022-03" db="EMBL/GenBank/DDBJ databases">
        <title>Draft genome sequence of Aduncisulcus paluster, a free-living microaerophilic Fornicata.</title>
        <authorList>
            <person name="Yuyama I."/>
            <person name="Kume K."/>
            <person name="Tamura T."/>
            <person name="Inagaki Y."/>
            <person name="Hashimoto T."/>
        </authorList>
    </citation>
    <scope>NUCLEOTIDE SEQUENCE</scope>
    <source>
        <strain evidence="1">NY0171</strain>
    </source>
</reference>
<dbReference type="PANTHER" id="PTHR32294">
    <property type="entry name" value="DNA POLYMERASE III SUBUNIT ALPHA"/>
    <property type="match status" value="1"/>
</dbReference>
<comment type="caution">
    <text evidence="1">The sequence shown here is derived from an EMBL/GenBank/DDBJ whole genome shotgun (WGS) entry which is preliminary data.</text>
</comment>
<gene>
    <name evidence="1" type="ORF">ADUPG1_004056</name>
</gene>
<proteinExistence type="predicted"/>
<dbReference type="Gene3D" id="1.10.150.700">
    <property type="entry name" value="PolC, middle finger domain"/>
    <property type="match status" value="1"/>
</dbReference>
<evidence type="ECO:0000313" key="2">
    <source>
        <dbReference type="Proteomes" id="UP001057375"/>
    </source>
</evidence>
<dbReference type="PANTHER" id="PTHR32294:SF5">
    <property type="entry name" value="DNA POLYMERASE III POLC-TYPE"/>
    <property type="match status" value="1"/>
</dbReference>
<sequence>MEKVRKGKGLTDEDVELMKENNVPEWYIWSCNQIKYMFPKAHAVAYVMMSFRIAYFKVHHPLAFYATHYGIKVDDFDAQLVCQGKAAISSKMAELDAMDMNMSKKDQDL</sequence>
<dbReference type="InterPro" id="IPR044923">
    <property type="entry name" value="PolC_middle_finger_sf"/>
</dbReference>
<protein>
    <submittedName>
        <fullName evidence="1">DNA polymerase III, alpha subunit like protein</fullName>
    </submittedName>
</protein>